<dbReference type="InterPro" id="IPR024685">
    <property type="entry name" value="Adenylate_cyclase_1_N"/>
</dbReference>
<dbReference type="InterPro" id="IPR024686">
    <property type="entry name" value="Adenylate_cyclase_1_CS"/>
</dbReference>
<evidence type="ECO:0000256" key="1">
    <source>
        <dbReference type="ARBA" id="ARBA00001593"/>
    </source>
</evidence>
<feature type="domain" description="Adenylate cyclase class-I N-terminal" evidence="14">
    <location>
        <begin position="22"/>
        <end position="212"/>
    </location>
</feature>
<evidence type="ECO:0000256" key="4">
    <source>
        <dbReference type="ARBA" id="ARBA00012201"/>
    </source>
</evidence>
<dbReference type="InterPro" id="IPR000274">
    <property type="entry name" value="Adenylate_cyclase_1"/>
</dbReference>
<dbReference type="PROSITE" id="PS01092">
    <property type="entry name" value="ADENYLATE_CYCLASE_1_1"/>
    <property type="match status" value="1"/>
</dbReference>
<evidence type="ECO:0000256" key="8">
    <source>
        <dbReference type="ARBA" id="ARBA00022840"/>
    </source>
</evidence>
<dbReference type="AlphaFoldDB" id="A0AAE6X4G3"/>
<gene>
    <name evidence="15" type="ORF">A4G17_00560</name>
    <name evidence="16" type="ORF">EDC49_0001</name>
</gene>
<evidence type="ECO:0000256" key="2">
    <source>
        <dbReference type="ARBA" id="ARBA00004496"/>
    </source>
</evidence>
<evidence type="ECO:0000313" key="17">
    <source>
        <dbReference type="Proteomes" id="UP000276901"/>
    </source>
</evidence>
<organism evidence="15 18">
    <name type="scientific">Frederiksenia canicola</name>
    <dbReference type="NCBI Taxonomy" id="123824"/>
    <lineage>
        <taxon>Bacteria</taxon>
        <taxon>Pseudomonadati</taxon>
        <taxon>Pseudomonadota</taxon>
        <taxon>Gammaproteobacteria</taxon>
        <taxon>Pasteurellales</taxon>
        <taxon>Pasteurellaceae</taxon>
        <taxon>Frederiksenia</taxon>
    </lineage>
</organism>
<keyword evidence="17" id="KW-1185">Reference proteome</keyword>
<dbReference type="PANTHER" id="PTHR38760">
    <property type="entry name" value="ADENYLATE CYCLASE"/>
    <property type="match status" value="1"/>
</dbReference>
<comment type="subcellular location">
    <subcellularLocation>
        <location evidence="2">Cytoplasm</location>
    </subcellularLocation>
</comment>
<keyword evidence="8" id="KW-0067">ATP-binding</keyword>
<keyword evidence="9" id="KW-0115">cAMP biosynthesis</keyword>
<evidence type="ECO:0000256" key="9">
    <source>
        <dbReference type="ARBA" id="ARBA00022998"/>
    </source>
</evidence>
<dbReference type="GO" id="GO:0006171">
    <property type="term" value="P:cAMP biosynthetic process"/>
    <property type="evidence" value="ECO:0007669"/>
    <property type="project" value="UniProtKB-KW"/>
</dbReference>
<protein>
    <recommendedName>
        <fullName evidence="5">Adenylate cyclase</fullName>
        <ecNumber evidence="4">4.6.1.1</ecNumber>
    </recommendedName>
    <alternativeName>
        <fullName evidence="11">ATP pyrophosphate-lyase</fullName>
    </alternativeName>
    <alternativeName>
        <fullName evidence="12">Adenylyl cyclase</fullName>
    </alternativeName>
</protein>
<dbReference type="RefSeq" id="WP_123955570.1">
    <property type="nucleotide sequence ID" value="NZ_CP015029.1"/>
</dbReference>
<evidence type="ECO:0000256" key="13">
    <source>
        <dbReference type="RuleBase" id="RU004184"/>
    </source>
</evidence>
<keyword evidence="7" id="KW-0547">Nucleotide-binding</keyword>
<reference evidence="16 17" key="2">
    <citation type="submission" date="2018-11" db="EMBL/GenBank/DDBJ databases">
        <title>Genomic Encyclopedia of Type Strains, Phase IV (KMG-IV): sequencing the most valuable type-strain genomes for metagenomic binning, comparative biology and taxonomic classification.</title>
        <authorList>
            <person name="Goeker M."/>
        </authorList>
    </citation>
    <scope>NUCLEOTIDE SEQUENCE [LARGE SCALE GENOMIC DNA]</scope>
    <source>
        <strain evidence="16 17">DSM 25797</strain>
    </source>
</reference>
<evidence type="ECO:0000256" key="10">
    <source>
        <dbReference type="ARBA" id="ARBA00023239"/>
    </source>
</evidence>
<evidence type="ECO:0000256" key="3">
    <source>
        <dbReference type="ARBA" id="ARBA00007901"/>
    </source>
</evidence>
<dbReference type="Pfam" id="PF01295">
    <property type="entry name" value="Adenylate_cycl"/>
    <property type="match status" value="1"/>
</dbReference>
<dbReference type="Pfam" id="PF12633">
    <property type="entry name" value="Adenyl_cycl_N"/>
    <property type="match status" value="1"/>
</dbReference>
<evidence type="ECO:0000313" key="15">
    <source>
        <dbReference type="EMBL" id="QIM64047.1"/>
    </source>
</evidence>
<dbReference type="PANTHER" id="PTHR38760:SF1">
    <property type="entry name" value="ADENYLATE CYCLASE"/>
    <property type="match status" value="1"/>
</dbReference>
<dbReference type="EMBL" id="RKQT01000001">
    <property type="protein sequence ID" value="RPE95628.1"/>
    <property type="molecule type" value="Genomic_DNA"/>
</dbReference>
<dbReference type="GO" id="GO:0005524">
    <property type="term" value="F:ATP binding"/>
    <property type="evidence" value="ECO:0007669"/>
    <property type="project" value="UniProtKB-KW"/>
</dbReference>
<dbReference type="KEGG" id="fcl:A4G17_00560"/>
<name>A0AAE6X4G3_9PAST</name>
<evidence type="ECO:0000259" key="14">
    <source>
        <dbReference type="Pfam" id="PF12633"/>
    </source>
</evidence>
<evidence type="ECO:0000256" key="11">
    <source>
        <dbReference type="ARBA" id="ARBA00032597"/>
    </source>
</evidence>
<dbReference type="PIRSF" id="PIRSF001444">
    <property type="entry name" value="Adenylate_cycl"/>
    <property type="match status" value="1"/>
</dbReference>
<accession>A0AAE6X4G3</accession>
<dbReference type="EC" id="4.6.1.1" evidence="4"/>
<evidence type="ECO:0000313" key="18">
    <source>
        <dbReference type="Proteomes" id="UP000502287"/>
    </source>
</evidence>
<dbReference type="GO" id="GO:0004016">
    <property type="term" value="F:adenylate cyclase activity"/>
    <property type="evidence" value="ECO:0007669"/>
    <property type="project" value="UniProtKB-EC"/>
</dbReference>
<evidence type="ECO:0000256" key="5">
    <source>
        <dbReference type="ARBA" id="ARBA00021420"/>
    </source>
</evidence>
<dbReference type="GO" id="GO:0005737">
    <property type="term" value="C:cytoplasm"/>
    <property type="evidence" value="ECO:0007669"/>
    <property type="project" value="UniProtKB-SubCell"/>
</dbReference>
<keyword evidence="6" id="KW-0963">Cytoplasm</keyword>
<dbReference type="EMBL" id="CP015029">
    <property type="protein sequence ID" value="QIM64047.1"/>
    <property type="molecule type" value="Genomic_DNA"/>
</dbReference>
<evidence type="ECO:0000256" key="12">
    <source>
        <dbReference type="ARBA" id="ARBA00032637"/>
    </source>
</evidence>
<evidence type="ECO:0000256" key="6">
    <source>
        <dbReference type="ARBA" id="ARBA00022490"/>
    </source>
</evidence>
<reference evidence="15 18" key="1">
    <citation type="submission" date="2016-03" db="EMBL/GenBank/DDBJ databases">
        <authorList>
            <person name="Hansen M.J."/>
            <person name="Bojesen A.M."/>
            <person name="Planet P."/>
        </authorList>
    </citation>
    <scope>NUCLEOTIDE SEQUENCE [LARGE SCALE GENOMIC DNA]</scope>
    <source>
        <strain evidence="15 18">HPA 21</strain>
    </source>
</reference>
<dbReference type="Proteomes" id="UP000276901">
    <property type="component" value="Unassembled WGS sequence"/>
</dbReference>
<keyword evidence="10" id="KW-0456">Lyase</keyword>
<dbReference type="Proteomes" id="UP000502287">
    <property type="component" value="Chromosome"/>
</dbReference>
<evidence type="ECO:0000256" key="7">
    <source>
        <dbReference type="ARBA" id="ARBA00022741"/>
    </source>
</evidence>
<comment type="similarity">
    <text evidence="3 13">Belongs to the adenylyl cyclase class-1 family.</text>
</comment>
<sequence length="815" mass="95175">MRELVLNPPTVSNSCLDLASSLTFAKKRVDALEAYRIKRLLNNCSEGFQTVFSLLPVLIHYNHPSLLCYTENAPYGLYDFHLDSTQQKYLESLIEQPLFANRFAQFDALYVMGSLGSVTQNSLSDIDLWLCRSLRLCPNQEKSLNDKLDKIKNWAKSLGVDIHFYLMNPEEFSAREYRNDISTENSGSAQHYLLLDEFYRSAIRLAGKRVLWLHMLDSERPYTEVIAEGVSQRIIHLEEWIDFGDFSDLSLSEYFGASLWQLYKGINSPYKSAIKIFLLESYAETYPDTHLISRKFKQLLLSDQAVSYHFDPYLAMLEQVTIYLEKRKEFNRLECLRYCFYVKATEGQLDDWRRQELRKLAFSWGWHEQEMLSLEAKSEWKIKQAMRHQKMLVAQLLQSYRNLINFARKFHIDPSIMPQDTDLLMRKLYSVFEISPGKVELINGKIAKNLGENELTFVEVTENSATKAGWYLLNHAPLSAYDSNKRYVQYHKSLNKLVAWAYFNGILTVNSQLHLVSQTVSLSKLRQFIADLRLSFPAQAPKMTDDDLYHPNEIRNLIVAVNLTKDPTTKLRSRRELSQIDLLNLSLSNQGVIGSVSVMYRNMWNEIITQHIEGQDSILKALKLISNKIYRSSAPPQSVSVFCYSSQLRNELQKFVTALVHRCISVQTGTMFEKQSYTFKLAGKKWQFVFNQQVELKELPLDEQKNERLNAPKVIYNFASEGFLQFFFEDNPDETFNVYALDKQNHLETYLNCIGRKEEKITRIIRSYTENDNSESADYIESFNYPQFYQLLKEENETIIVPFQSKRHRDYIQNM</sequence>
<comment type="catalytic activity">
    <reaction evidence="1">
        <text>ATP = 3',5'-cyclic AMP + diphosphate</text>
        <dbReference type="Rhea" id="RHEA:15389"/>
        <dbReference type="ChEBI" id="CHEBI:30616"/>
        <dbReference type="ChEBI" id="CHEBI:33019"/>
        <dbReference type="ChEBI" id="CHEBI:58165"/>
        <dbReference type="EC" id="4.6.1.1"/>
    </reaction>
</comment>
<evidence type="ECO:0000313" key="16">
    <source>
        <dbReference type="EMBL" id="RPE95628.1"/>
    </source>
</evidence>
<proteinExistence type="inferred from homology"/>